<dbReference type="Pfam" id="PF15370">
    <property type="entry name" value="NOPCHAP1"/>
    <property type="match status" value="1"/>
</dbReference>
<reference evidence="2 3" key="1">
    <citation type="submission" date="2019-04" db="EMBL/GenBank/DDBJ databases">
        <authorList>
            <consortium name="Wellcome Sanger Institute Data Sharing"/>
        </authorList>
    </citation>
    <scope>NUCLEOTIDE SEQUENCE [LARGE SCALE GENOMIC DNA]</scope>
</reference>
<dbReference type="RefSeq" id="XP_018585698.1">
    <property type="nucleotide sequence ID" value="XM_018730182.1"/>
</dbReference>
<dbReference type="GeneTree" id="ENSGT00940000165155"/>
<dbReference type="PANTHER" id="PTHR28674">
    <property type="entry name" value="SIMILAR TO DNA SEGMENT, CHR 10, WAYNE STATE UNIVERSITY 102,-EXPRESSED"/>
    <property type="match status" value="1"/>
</dbReference>
<evidence type="ECO:0000313" key="3">
    <source>
        <dbReference type="Proteomes" id="UP000694397"/>
    </source>
</evidence>
<feature type="region of interest" description="Disordered" evidence="1">
    <location>
        <begin position="1"/>
        <end position="23"/>
    </location>
</feature>
<sequence length="161" mass="17606">MELAEAPLEQKHEAEAATSRDLLLCGNGGGLRDTLLIKSKPSKKSGSLQTTHVPRSNVLDRLQRFLPQIAQANEKLRLEMESSPAGRFDIENVEELEKVIEMDVALVELGDSDSETEEETSDDSSSTDSEEDSEVTENNLKLPGERKKGKANITVVQGDAV</sequence>
<keyword evidence="3" id="KW-1185">Reference proteome</keyword>
<reference evidence="2" key="2">
    <citation type="submission" date="2025-08" db="UniProtKB">
        <authorList>
            <consortium name="Ensembl"/>
        </authorList>
    </citation>
    <scope>IDENTIFICATION</scope>
</reference>
<dbReference type="CTD" id="121053"/>
<proteinExistence type="predicted"/>
<dbReference type="InterPro" id="IPR027921">
    <property type="entry name" value="NOPCHAP1"/>
</dbReference>
<protein>
    <submittedName>
        <fullName evidence="2">NOP protein chaperone 1</fullName>
    </submittedName>
</protein>
<accession>A0A8C9T344</accession>
<dbReference type="GeneID" id="108921002"/>
<reference evidence="2" key="3">
    <citation type="submission" date="2025-09" db="UniProtKB">
        <authorList>
            <consortium name="Ensembl"/>
        </authorList>
    </citation>
    <scope>IDENTIFICATION</scope>
</reference>
<dbReference type="GO" id="GO:0000492">
    <property type="term" value="P:box C/D snoRNP assembly"/>
    <property type="evidence" value="ECO:0007669"/>
    <property type="project" value="InterPro"/>
</dbReference>
<feature type="compositionally biased region" description="Acidic residues" evidence="1">
    <location>
        <begin position="110"/>
        <end position="122"/>
    </location>
</feature>
<dbReference type="GO" id="GO:0062064">
    <property type="term" value="F:box C/D methylation guide snoRNP complex binding"/>
    <property type="evidence" value="ECO:0007669"/>
    <property type="project" value="TreeGrafter"/>
</dbReference>
<dbReference type="PANTHER" id="PTHR28674:SF1">
    <property type="entry name" value="NOP PROTEIN CHAPERONE 1"/>
    <property type="match status" value="1"/>
</dbReference>
<evidence type="ECO:0000313" key="2">
    <source>
        <dbReference type="Ensembl" id="ENSSFOP00015047863.1"/>
    </source>
</evidence>
<name>A0A8C9T344_SCLFO</name>
<evidence type="ECO:0000256" key="1">
    <source>
        <dbReference type="SAM" id="MobiDB-lite"/>
    </source>
</evidence>
<dbReference type="AlphaFoldDB" id="A0A8C9T344"/>
<feature type="region of interest" description="Disordered" evidence="1">
    <location>
        <begin position="108"/>
        <end position="161"/>
    </location>
</feature>
<dbReference type="OrthoDB" id="1112980at2759"/>
<gene>
    <name evidence="2" type="primary">nopchap1</name>
</gene>
<dbReference type="KEGG" id="sfm:108921002"/>
<dbReference type="Ensembl" id="ENSSFOT00015056729.1">
    <property type="protein sequence ID" value="ENSSFOP00015047863.1"/>
    <property type="gene ID" value="ENSSFOG00015025026.1"/>
</dbReference>
<organism evidence="2 3">
    <name type="scientific">Scleropages formosus</name>
    <name type="common">Asian bonytongue</name>
    <name type="synonym">Osteoglossum formosum</name>
    <dbReference type="NCBI Taxonomy" id="113540"/>
    <lineage>
        <taxon>Eukaryota</taxon>
        <taxon>Metazoa</taxon>
        <taxon>Chordata</taxon>
        <taxon>Craniata</taxon>
        <taxon>Vertebrata</taxon>
        <taxon>Euteleostomi</taxon>
        <taxon>Actinopterygii</taxon>
        <taxon>Neopterygii</taxon>
        <taxon>Teleostei</taxon>
        <taxon>Osteoglossocephala</taxon>
        <taxon>Osteoglossomorpha</taxon>
        <taxon>Osteoglossiformes</taxon>
        <taxon>Osteoglossidae</taxon>
        <taxon>Scleropages</taxon>
    </lineage>
</organism>
<dbReference type="Proteomes" id="UP000694397">
    <property type="component" value="Chromosome 21"/>
</dbReference>